<accession>A0ABW9JD71</accession>
<dbReference type="EMBL" id="SRMP02000001">
    <property type="protein sequence ID" value="MFN0290071.1"/>
    <property type="molecule type" value="Genomic_DNA"/>
</dbReference>
<keyword evidence="1" id="KW-0732">Signal</keyword>
<sequence length="218" mass="24967">MKKIYSSLLLLLISAVAAFAQQLTAKEKIAFDEIAYHRFRVGEYEKIHKWVVPIRYKVIGNDSKYILDEIDTTFRQLAKLTNLDIQKSQDDDEVNFIIALSADAEVLSQLSDNVKKYTNSFGGFAFRANKKSEIYRLERLFVISKYPSKADVRYVVKRGIVTGFGFFKKSETAPKSMFYSANNGKLKIDDFDAAIIKAFYNENIKPGMTKEEVDPLLQ</sequence>
<evidence type="ECO:0000313" key="3">
    <source>
        <dbReference type="Proteomes" id="UP001517367"/>
    </source>
</evidence>
<dbReference type="Pfam" id="PF11150">
    <property type="entry name" value="DUF2927"/>
    <property type="match status" value="1"/>
</dbReference>
<dbReference type="Proteomes" id="UP001517367">
    <property type="component" value="Unassembled WGS sequence"/>
</dbReference>
<proteinExistence type="predicted"/>
<evidence type="ECO:0000313" key="2">
    <source>
        <dbReference type="EMBL" id="MFN0290071.1"/>
    </source>
</evidence>
<dbReference type="InterPro" id="IPR021323">
    <property type="entry name" value="DUF2927"/>
</dbReference>
<keyword evidence="3" id="KW-1185">Reference proteome</keyword>
<feature type="signal peptide" evidence="1">
    <location>
        <begin position="1"/>
        <end position="20"/>
    </location>
</feature>
<organism evidence="2 3">
    <name type="scientific">Pedobacter helvus</name>
    <dbReference type="NCBI Taxonomy" id="2563444"/>
    <lineage>
        <taxon>Bacteria</taxon>
        <taxon>Pseudomonadati</taxon>
        <taxon>Bacteroidota</taxon>
        <taxon>Sphingobacteriia</taxon>
        <taxon>Sphingobacteriales</taxon>
        <taxon>Sphingobacteriaceae</taxon>
        <taxon>Pedobacter</taxon>
    </lineage>
</organism>
<gene>
    <name evidence="2" type="ORF">E5L68_001635</name>
</gene>
<protein>
    <submittedName>
        <fullName evidence="2">DUF2927 domain-containing protein</fullName>
    </submittedName>
</protein>
<comment type="caution">
    <text evidence="2">The sequence shown here is derived from an EMBL/GenBank/DDBJ whole genome shotgun (WGS) entry which is preliminary data.</text>
</comment>
<feature type="chain" id="PRO_5045263374" evidence="1">
    <location>
        <begin position="21"/>
        <end position="218"/>
    </location>
</feature>
<name>A0ABW9JD71_9SPHI</name>
<reference evidence="2 3" key="1">
    <citation type="submission" date="2024-12" db="EMBL/GenBank/DDBJ databases">
        <authorList>
            <person name="Hu S."/>
        </authorList>
    </citation>
    <scope>NUCLEOTIDE SEQUENCE [LARGE SCALE GENOMIC DNA]</scope>
    <source>
        <strain evidence="2 3">P-25</strain>
    </source>
</reference>
<evidence type="ECO:0000256" key="1">
    <source>
        <dbReference type="SAM" id="SignalP"/>
    </source>
</evidence>
<dbReference type="RefSeq" id="WP_138727667.1">
    <property type="nucleotide sequence ID" value="NZ_SRMP02000001.1"/>
</dbReference>